<evidence type="ECO:0000313" key="2">
    <source>
        <dbReference type="Proteomes" id="UP000287033"/>
    </source>
</evidence>
<dbReference type="STRING" id="137246.A0A401T8R0"/>
<proteinExistence type="predicted"/>
<name>A0A401T8R0_CHIPU</name>
<dbReference type="OrthoDB" id="125347at2759"/>
<dbReference type="EMBL" id="BEZZ01011608">
    <property type="protein sequence ID" value="GCC39038.1"/>
    <property type="molecule type" value="Genomic_DNA"/>
</dbReference>
<evidence type="ECO:0000313" key="1">
    <source>
        <dbReference type="EMBL" id="GCC39038.1"/>
    </source>
</evidence>
<accession>A0A401T8R0</accession>
<organism evidence="1 2">
    <name type="scientific">Chiloscyllium punctatum</name>
    <name type="common">Brownbanded bambooshark</name>
    <name type="synonym">Hemiscyllium punctatum</name>
    <dbReference type="NCBI Taxonomy" id="137246"/>
    <lineage>
        <taxon>Eukaryota</taxon>
        <taxon>Metazoa</taxon>
        <taxon>Chordata</taxon>
        <taxon>Craniata</taxon>
        <taxon>Vertebrata</taxon>
        <taxon>Chondrichthyes</taxon>
        <taxon>Elasmobranchii</taxon>
        <taxon>Galeomorphii</taxon>
        <taxon>Galeoidea</taxon>
        <taxon>Orectolobiformes</taxon>
        <taxon>Hemiscylliidae</taxon>
        <taxon>Chiloscyllium</taxon>
    </lineage>
</organism>
<keyword evidence="2" id="KW-1185">Reference proteome</keyword>
<gene>
    <name evidence="1" type="ORF">chiPu_0022815</name>
</gene>
<reference evidence="1 2" key="1">
    <citation type="journal article" date="2018" name="Nat. Ecol. Evol.">
        <title>Shark genomes provide insights into elasmobranch evolution and the origin of vertebrates.</title>
        <authorList>
            <person name="Hara Y"/>
            <person name="Yamaguchi K"/>
            <person name="Onimaru K"/>
            <person name="Kadota M"/>
            <person name="Koyanagi M"/>
            <person name="Keeley SD"/>
            <person name="Tatsumi K"/>
            <person name="Tanaka K"/>
            <person name="Motone F"/>
            <person name="Kageyama Y"/>
            <person name="Nozu R"/>
            <person name="Adachi N"/>
            <person name="Nishimura O"/>
            <person name="Nakagawa R"/>
            <person name="Tanegashima C"/>
            <person name="Kiyatake I"/>
            <person name="Matsumoto R"/>
            <person name="Murakumo K"/>
            <person name="Nishida K"/>
            <person name="Terakita A"/>
            <person name="Kuratani S"/>
            <person name="Sato K"/>
            <person name="Hyodo S Kuraku.S."/>
        </authorList>
    </citation>
    <scope>NUCLEOTIDE SEQUENCE [LARGE SCALE GENOMIC DNA]</scope>
</reference>
<dbReference type="Proteomes" id="UP000287033">
    <property type="component" value="Unassembled WGS sequence"/>
</dbReference>
<comment type="caution">
    <text evidence="1">The sequence shown here is derived from an EMBL/GenBank/DDBJ whole genome shotgun (WGS) entry which is preliminary data.</text>
</comment>
<dbReference type="AlphaFoldDB" id="A0A401T8R0"/>
<protein>
    <submittedName>
        <fullName evidence="1">Uncharacterized protein</fullName>
    </submittedName>
</protein>
<sequence>MMAGSWEEVKNKGVRNKLCPQFADGFKVFTAEDIAKARQVVDNIGNNQLQLDINEDDVLDLLESHVEELTNEDLMELEQQMILFEENI</sequence>